<dbReference type="AlphaFoldDB" id="A0AAD7XPD7"/>
<evidence type="ECO:0000313" key="4">
    <source>
        <dbReference type="EMBL" id="KAJ8608576.1"/>
    </source>
</evidence>
<keyword evidence="5" id="KW-1185">Reference proteome</keyword>
<organism evidence="4 5">
    <name type="scientific">Chrysophaeum taylorii</name>
    <dbReference type="NCBI Taxonomy" id="2483200"/>
    <lineage>
        <taxon>Eukaryota</taxon>
        <taxon>Sar</taxon>
        <taxon>Stramenopiles</taxon>
        <taxon>Ochrophyta</taxon>
        <taxon>Pelagophyceae</taxon>
        <taxon>Pelagomonadales</taxon>
        <taxon>Pelagomonadaceae</taxon>
        <taxon>Chrysophaeum</taxon>
    </lineage>
</organism>
<proteinExistence type="inferred from homology"/>
<dbReference type="InterPro" id="IPR004147">
    <property type="entry name" value="ABC1_dom"/>
</dbReference>
<evidence type="ECO:0000259" key="3">
    <source>
        <dbReference type="Pfam" id="PF03109"/>
    </source>
</evidence>
<dbReference type="EMBL" id="JAQMWT010000166">
    <property type="protein sequence ID" value="KAJ8608576.1"/>
    <property type="molecule type" value="Genomic_DNA"/>
</dbReference>
<evidence type="ECO:0000256" key="1">
    <source>
        <dbReference type="ARBA" id="ARBA00009670"/>
    </source>
</evidence>
<dbReference type="InterPro" id="IPR011009">
    <property type="entry name" value="Kinase-like_dom_sf"/>
</dbReference>
<feature type="domain" description="ABC1 atypical kinase-like" evidence="3">
    <location>
        <begin position="143"/>
        <end position="354"/>
    </location>
</feature>
<dbReference type="PANTHER" id="PTHR10566:SF113">
    <property type="entry name" value="PROTEIN ACTIVITY OF BC1 COMPLEX KINASE 7, CHLOROPLASTIC"/>
    <property type="match status" value="1"/>
</dbReference>
<dbReference type="Pfam" id="PF03109">
    <property type="entry name" value="ABC1"/>
    <property type="match status" value="1"/>
</dbReference>
<dbReference type="Proteomes" id="UP001230188">
    <property type="component" value="Unassembled WGS sequence"/>
</dbReference>
<name>A0AAD7XPD7_9STRA</name>
<feature type="chain" id="PRO_5042169987" description="ABC1 atypical kinase-like domain-containing protein" evidence="2">
    <location>
        <begin position="16"/>
        <end position="443"/>
    </location>
</feature>
<sequence length="443" mass="47892">MWVTWAASAAAAVWGLQEKPLLQLDVPGPYTARLEVPSFGTLQRLSREAAEEMRGAGGLGAVARRTVSAQRAVLETVLSRPPSSAAAVRSLFERLGPTYVKVGQLIASSPSVASEELSREFEKCFDAAPAVPFEALEIDTSGFEWVDPSPLATASVAQVHAARLKDGRSVVLKVRKPGVAEALRCDTAFVTIAAQYAEAFAPELRRINLARIARDVRASVAAELDFGVERRRLVEFQDFIDANGLGGLAAVPEPVHELSSDTVLTMTRLEGDPLASSSSSSSRAKPSDVETLVRIWSLSVVRGPFFHADLHAGNCLLMKDGRLGLLDFGIVGRFSRRTYDAVSRMADAYRDRDALGLAGALCDLGVAAKPGVDLQSLAARLETLVFDDARRRRADATVLVDVVDLAEEFELELPSEFGLLVKQALYLDRFISQLAPDLDAFRL</sequence>
<evidence type="ECO:0000256" key="2">
    <source>
        <dbReference type="SAM" id="SignalP"/>
    </source>
</evidence>
<comment type="caution">
    <text evidence="4">The sequence shown here is derived from an EMBL/GenBank/DDBJ whole genome shotgun (WGS) entry which is preliminary data.</text>
</comment>
<evidence type="ECO:0000313" key="5">
    <source>
        <dbReference type="Proteomes" id="UP001230188"/>
    </source>
</evidence>
<accession>A0AAD7XPD7</accession>
<comment type="similarity">
    <text evidence="1">Belongs to the protein kinase superfamily. ADCK protein kinase family.</text>
</comment>
<dbReference type="SUPFAM" id="SSF56112">
    <property type="entry name" value="Protein kinase-like (PK-like)"/>
    <property type="match status" value="1"/>
</dbReference>
<keyword evidence="2" id="KW-0732">Signal</keyword>
<dbReference type="CDD" id="cd05121">
    <property type="entry name" value="ABC1_ADCK3-like"/>
    <property type="match status" value="1"/>
</dbReference>
<reference evidence="4" key="1">
    <citation type="submission" date="2023-01" db="EMBL/GenBank/DDBJ databases">
        <title>Metagenome sequencing of chrysophaentin producing Chrysophaeum taylorii.</title>
        <authorList>
            <person name="Davison J."/>
            <person name="Bewley C."/>
        </authorList>
    </citation>
    <scope>NUCLEOTIDE SEQUENCE</scope>
    <source>
        <strain evidence="4">NIES-1699</strain>
    </source>
</reference>
<dbReference type="PANTHER" id="PTHR10566">
    <property type="entry name" value="CHAPERONE-ACTIVITY OF BC1 COMPLEX CABC1 -RELATED"/>
    <property type="match status" value="1"/>
</dbReference>
<feature type="signal peptide" evidence="2">
    <location>
        <begin position="1"/>
        <end position="15"/>
    </location>
</feature>
<gene>
    <name evidence="4" type="ORF">CTAYLR_005955</name>
</gene>
<dbReference type="InterPro" id="IPR050154">
    <property type="entry name" value="UbiB_kinase"/>
</dbReference>
<protein>
    <recommendedName>
        <fullName evidence="3">ABC1 atypical kinase-like domain-containing protein</fullName>
    </recommendedName>
</protein>